<dbReference type="PROSITE" id="PS50213">
    <property type="entry name" value="FAS1"/>
    <property type="match status" value="1"/>
</dbReference>
<dbReference type="PANTHER" id="PTHR47953:SF19">
    <property type="entry name" value="OS06G0641600 PROTEIN"/>
    <property type="match status" value="1"/>
</dbReference>
<evidence type="ECO:0000256" key="2">
    <source>
        <dbReference type="ARBA" id="ARBA00004167"/>
    </source>
</evidence>
<evidence type="ECO:0000259" key="16">
    <source>
        <dbReference type="PROSITE" id="PS50994"/>
    </source>
</evidence>
<protein>
    <recommendedName>
        <fullName evidence="19">Integrase catalytic domain-containing protein</fullName>
    </recommendedName>
</protein>
<keyword evidence="5" id="KW-0349">Heme</keyword>
<dbReference type="Gene3D" id="2.30.180.10">
    <property type="entry name" value="FAS1 domain"/>
    <property type="match status" value="1"/>
</dbReference>
<gene>
    <name evidence="17" type="ORF">F3Y22_tig00110392pilonHSYRG00199</name>
</gene>
<dbReference type="InterPro" id="IPR052306">
    <property type="entry name" value="CYP450_71D"/>
</dbReference>
<evidence type="ECO:0000256" key="3">
    <source>
        <dbReference type="ARBA" id="ARBA00007843"/>
    </source>
</evidence>
<dbReference type="PANTHER" id="PTHR47953">
    <property type="entry name" value="OS08G0105600 PROTEIN"/>
    <property type="match status" value="1"/>
</dbReference>
<dbReference type="Pfam" id="PF14223">
    <property type="entry name" value="Retrotran_gag_2"/>
    <property type="match status" value="1"/>
</dbReference>
<feature type="compositionally biased region" description="Low complexity" evidence="14">
    <location>
        <begin position="740"/>
        <end position="749"/>
    </location>
</feature>
<organism evidence="17 18">
    <name type="scientific">Hibiscus syriacus</name>
    <name type="common">Rose of Sharon</name>
    <dbReference type="NCBI Taxonomy" id="106335"/>
    <lineage>
        <taxon>Eukaryota</taxon>
        <taxon>Viridiplantae</taxon>
        <taxon>Streptophyta</taxon>
        <taxon>Embryophyta</taxon>
        <taxon>Tracheophyta</taxon>
        <taxon>Spermatophyta</taxon>
        <taxon>Magnoliopsida</taxon>
        <taxon>eudicotyledons</taxon>
        <taxon>Gunneridae</taxon>
        <taxon>Pentapetalae</taxon>
        <taxon>rosids</taxon>
        <taxon>malvids</taxon>
        <taxon>Malvales</taxon>
        <taxon>Malvaceae</taxon>
        <taxon>Malvoideae</taxon>
        <taxon>Hibiscus</taxon>
    </lineage>
</organism>
<dbReference type="Pfam" id="PF00808">
    <property type="entry name" value="CBFD_NFYB_HMF"/>
    <property type="match status" value="1"/>
</dbReference>
<dbReference type="InterPro" id="IPR000782">
    <property type="entry name" value="FAS1_domain"/>
</dbReference>
<comment type="similarity">
    <text evidence="3">Belongs to the fasciclin-like AGP family.</text>
</comment>
<evidence type="ECO:0000256" key="7">
    <source>
        <dbReference type="ARBA" id="ARBA00022723"/>
    </source>
</evidence>
<sequence>MFSVSGDGQGFLGGVVAFIATTVVAVGPVRRRALGESPDYQCGGGGEKTVGSRVEAGAAPCGPRVSNPRVPLWSHVDRWIVPDPTAVMRRLRMIRYLHTDIVFSPYGYYWRHLRKLCNEELLSAARVGSFRSIREGEVLNLVETIKSKAGLAVNLSEKVFVMTYAITARAAFGEKCKDQEAFISTISEETKVHGEADRIIENIVNDHKEKRAKATSEDVVDKEDLDIFSGGSETSSTVVDWAMAEMIKNPTVMRKAQAEVREAFQGKGNVEETRIHQLKYLKCVIKETLRLHPVFPLLLPRESSQSCEVIEFRIPSKTRVMINAWEIGRDPNHWPQPEKKKDMSRHLFALPNVELPLAQLFSASNTVFRLEELRPWWTQILSPEELKTTYASNSYLSSTKEQDRFLPIAHVGRIMKKALPANTNISKDAKETVQECVSEFISFIAGEASDKCQKEKRKTINGDDLLEMEGEKIAAARDKDAPLDDDTVAGAGNSSGIHGMMVHQYHAGPLNLSRHPGTVKLAHVVESDGVLQTKGTHNPLSEEGKQKPTQCSTDTTLFFSFFSLFHVFQTSNGHNITRLPAKHPSLSTFNHYLTLKHLAPEINRRTTITVLAVDNAAMPSLLSKSPSIYTTKNILSLHVLLDYFGAKKLHQITNGTALAATMFQATGVAPGVSGFVNITDFKGGKVGFGVEDNGGSLDSKRHRFVKRAKSNSSIVELDSNLKNLKAADVPKVSKSKSKSKSTPEPASPADTPYGDAADQTADDNAGVSFKGGRDGTKGAAMVFAHIIALGVGKEMADATKTSTSSSATVTNVRFAVEIFDGTAHFGMWQSEILDALFQQGLDIAIEGEKPDDVEEKEWKRINRLACGTIRSFLSREQKYAFSKETSASKLWMALEEKLLKKSSQNKLYMKKRLFRFNYVPGTTMNDHITCFNQLVTDLMNMDATFEDEDLALMLMGSLPDEFEYLETTLLHGKVDLSLSEVTAALYSYELRKKDKQENTSVEAEALAVRGRSKSQNKGSRGISKSKSKLSKDEYSDLPFAATPSTSCSSSWLLDSACSHHMTPNREWFFDFKELKGRIIYTANNSPLDTLGIGSLEESGWINQNLNRCPLYTRFNEKSHLCGNLRVKRFRSEGKRWDYEDYLWCTAAVAASTDEHESEVTRLWHMRLGHVGEKSLKLLIDQGLLKGARTCKLAFCEHCIKGKKTRVKFGTTIHDTKCILDYVQSDVWGPSKTTSFGGTHYYVTFVDDFSRRVWVYPIKTKDEVLGFFLKWKKMMETQTGRKIKRLRTDNGGEYKNDPFLKVCEEEGIVRHFTVRDKEFWAETLVYACHLVNRLPSTAIGGVKAGSKSKEGDLYGDHL</sequence>
<keyword evidence="11" id="KW-0408">Iron</keyword>
<dbReference type="InterPro" id="IPR025724">
    <property type="entry name" value="GAG-pre-integrase_dom"/>
</dbReference>
<evidence type="ECO:0000313" key="18">
    <source>
        <dbReference type="Proteomes" id="UP000436088"/>
    </source>
</evidence>
<keyword evidence="13" id="KW-0472">Membrane</keyword>
<dbReference type="GO" id="GO:0005506">
    <property type="term" value="F:iron ion binding"/>
    <property type="evidence" value="ECO:0007669"/>
    <property type="project" value="InterPro"/>
</dbReference>
<evidence type="ECO:0000256" key="11">
    <source>
        <dbReference type="ARBA" id="ARBA00023004"/>
    </source>
</evidence>
<dbReference type="GO" id="GO:0004497">
    <property type="term" value="F:monooxygenase activity"/>
    <property type="evidence" value="ECO:0007669"/>
    <property type="project" value="UniProtKB-KW"/>
</dbReference>
<keyword evidence="18" id="KW-1185">Reference proteome</keyword>
<dbReference type="InterPro" id="IPR036397">
    <property type="entry name" value="RNaseH_sf"/>
</dbReference>
<dbReference type="InterPro" id="IPR003958">
    <property type="entry name" value="CBFA_NFYB_domain"/>
</dbReference>
<feature type="domain" description="FAS1" evidence="15">
    <location>
        <begin position="573"/>
        <end position="721"/>
    </location>
</feature>
<dbReference type="EMBL" id="VEPZ02000969">
    <property type="protein sequence ID" value="KAE8706561.1"/>
    <property type="molecule type" value="Genomic_DNA"/>
</dbReference>
<evidence type="ECO:0000256" key="4">
    <source>
        <dbReference type="ARBA" id="ARBA00010617"/>
    </source>
</evidence>
<dbReference type="InterPro" id="IPR012337">
    <property type="entry name" value="RNaseH-like_sf"/>
</dbReference>
<evidence type="ECO:0000259" key="15">
    <source>
        <dbReference type="PROSITE" id="PS50213"/>
    </source>
</evidence>
<keyword evidence="8" id="KW-0654">Proteoglycan</keyword>
<comment type="subcellular location">
    <subcellularLocation>
        <location evidence="2">Membrane</location>
        <topology evidence="2">Single-pass membrane protein</topology>
    </subcellularLocation>
</comment>
<feature type="domain" description="Integrase catalytic" evidence="16">
    <location>
        <begin position="1212"/>
        <end position="1307"/>
    </location>
</feature>
<dbReference type="Proteomes" id="UP000436088">
    <property type="component" value="Unassembled WGS sequence"/>
</dbReference>
<keyword evidence="6" id="KW-0812">Transmembrane</keyword>
<evidence type="ECO:0000256" key="9">
    <source>
        <dbReference type="ARBA" id="ARBA00022989"/>
    </source>
</evidence>
<evidence type="ECO:0000256" key="12">
    <source>
        <dbReference type="ARBA" id="ARBA00023033"/>
    </source>
</evidence>
<evidence type="ECO:0000256" key="13">
    <source>
        <dbReference type="ARBA" id="ARBA00023136"/>
    </source>
</evidence>
<feature type="region of interest" description="Disordered" evidence="14">
    <location>
        <begin position="728"/>
        <end position="769"/>
    </location>
</feature>
<name>A0A6A3APJ4_HIBSY</name>
<dbReference type="GO" id="GO:0020037">
    <property type="term" value="F:heme binding"/>
    <property type="evidence" value="ECO:0007669"/>
    <property type="project" value="InterPro"/>
</dbReference>
<dbReference type="GO" id="GO:0015074">
    <property type="term" value="P:DNA integration"/>
    <property type="evidence" value="ECO:0007669"/>
    <property type="project" value="InterPro"/>
</dbReference>
<dbReference type="GO" id="GO:0016020">
    <property type="term" value="C:membrane"/>
    <property type="evidence" value="ECO:0007669"/>
    <property type="project" value="UniProtKB-SubCell"/>
</dbReference>
<dbReference type="Pfam" id="PF00067">
    <property type="entry name" value="p450"/>
    <property type="match status" value="2"/>
</dbReference>
<proteinExistence type="inferred from homology"/>
<dbReference type="FunFam" id="2.30.180.10:FF:000010">
    <property type="entry name" value="Fasciclin-like arabinogalactan protein 2"/>
    <property type="match status" value="1"/>
</dbReference>
<dbReference type="Gene3D" id="1.10.630.10">
    <property type="entry name" value="Cytochrome P450"/>
    <property type="match status" value="2"/>
</dbReference>
<dbReference type="GO" id="GO:0016705">
    <property type="term" value="F:oxidoreductase activity, acting on paired donors, with incorporation or reduction of molecular oxygen"/>
    <property type="evidence" value="ECO:0007669"/>
    <property type="project" value="InterPro"/>
</dbReference>
<evidence type="ECO:0000256" key="5">
    <source>
        <dbReference type="ARBA" id="ARBA00022617"/>
    </source>
</evidence>
<dbReference type="Gene3D" id="1.10.20.10">
    <property type="entry name" value="Histone, subunit A"/>
    <property type="match status" value="1"/>
</dbReference>
<dbReference type="InterPro" id="IPR002401">
    <property type="entry name" value="Cyt_P450_E_grp-I"/>
</dbReference>
<evidence type="ECO:0000256" key="8">
    <source>
        <dbReference type="ARBA" id="ARBA00022974"/>
    </source>
</evidence>
<dbReference type="Gene3D" id="3.30.420.10">
    <property type="entry name" value="Ribonuclease H-like superfamily/Ribonuclease H"/>
    <property type="match status" value="1"/>
</dbReference>
<keyword evidence="9" id="KW-1133">Transmembrane helix</keyword>
<dbReference type="InterPro" id="IPR036378">
    <property type="entry name" value="FAS1_dom_sf"/>
</dbReference>
<dbReference type="InterPro" id="IPR001128">
    <property type="entry name" value="Cyt_P450"/>
</dbReference>
<dbReference type="Pfam" id="PF00665">
    <property type="entry name" value="rve"/>
    <property type="match status" value="1"/>
</dbReference>
<keyword evidence="8" id="KW-0325">Glycoprotein</keyword>
<evidence type="ECO:0000313" key="17">
    <source>
        <dbReference type="EMBL" id="KAE8706561.1"/>
    </source>
</evidence>
<dbReference type="Pfam" id="PF22936">
    <property type="entry name" value="Pol_BBD"/>
    <property type="match status" value="1"/>
</dbReference>
<dbReference type="SUPFAM" id="SSF47113">
    <property type="entry name" value="Histone-fold"/>
    <property type="match status" value="1"/>
</dbReference>
<evidence type="ECO:0000256" key="6">
    <source>
        <dbReference type="ARBA" id="ARBA00022692"/>
    </source>
</evidence>
<evidence type="ECO:0000256" key="10">
    <source>
        <dbReference type="ARBA" id="ARBA00023002"/>
    </source>
</evidence>
<dbReference type="InterPro" id="IPR036396">
    <property type="entry name" value="Cyt_P450_sf"/>
</dbReference>
<dbReference type="SUPFAM" id="SSF82153">
    <property type="entry name" value="FAS1 domain"/>
    <property type="match status" value="1"/>
</dbReference>
<comment type="cofactor">
    <cofactor evidence="1">
        <name>heme</name>
        <dbReference type="ChEBI" id="CHEBI:30413"/>
    </cofactor>
</comment>
<dbReference type="GO" id="GO:0003676">
    <property type="term" value="F:nucleic acid binding"/>
    <property type="evidence" value="ECO:0007669"/>
    <property type="project" value="InterPro"/>
</dbReference>
<keyword evidence="12" id="KW-0503">Monooxygenase</keyword>
<dbReference type="PRINTS" id="PR00463">
    <property type="entry name" value="EP450I"/>
</dbReference>
<evidence type="ECO:0000256" key="1">
    <source>
        <dbReference type="ARBA" id="ARBA00001971"/>
    </source>
</evidence>
<dbReference type="PROSITE" id="PS50994">
    <property type="entry name" value="INTEGRASE"/>
    <property type="match status" value="1"/>
</dbReference>
<dbReference type="InterPro" id="IPR001584">
    <property type="entry name" value="Integrase_cat-core"/>
</dbReference>
<evidence type="ECO:0008006" key="19">
    <source>
        <dbReference type="Google" id="ProtNLM"/>
    </source>
</evidence>
<reference evidence="17" key="1">
    <citation type="submission" date="2019-09" db="EMBL/GenBank/DDBJ databases">
        <title>Draft genome information of white flower Hibiscus syriacus.</title>
        <authorList>
            <person name="Kim Y.-M."/>
        </authorList>
    </citation>
    <scope>NUCLEOTIDE SEQUENCE [LARGE SCALE GENOMIC DNA]</scope>
    <source>
        <strain evidence="17">YM2019G1</strain>
    </source>
</reference>
<dbReference type="SUPFAM" id="SSF53098">
    <property type="entry name" value="Ribonuclease H-like"/>
    <property type="match status" value="1"/>
</dbReference>
<dbReference type="SUPFAM" id="SSF48264">
    <property type="entry name" value="Cytochrome P450"/>
    <property type="match status" value="1"/>
</dbReference>
<keyword evidence="10" id="KW-0560">Oxidoreductase</keyword>
<feature type="region of interest" description="Disordered" evidence="14">
    <location>
        <begin position="999"/>
        <end position="1027"/>
    </location>
</feature>
<dbReference type="InterPro" id="IPR054722">
    <property type="entry name" value="PolX-like_BBD"/>
</dbReference>
<dbReference type="Pfam" id="PF13976">
    <property type="entry name" value="gag_pre-integrs"/>
    <property type="match status" value="1"/>
</dbReference>
<dbReference type="CDD" id="cd22907">
    <property type="entry name" value="HFD_NFYB"/>
    <property type="match status" value="1"/>
</dbReference>
<comment type="similarity">
    <text evidence="4">Belongs to the cytochrome P450 family.</text>
</comment>
<comment type="caution">
    <text evidence="17">The sequence shown here is derived from an EMBL/GenBank/DDBJ whole genome shotgun (WGS) entry which is preliminary data.</text>
</comment>
<evidence type="ECO:0000256" key="14">
    <source>
        <dbReference type="SAM" id="MobiDB-lite"/>
    </source>
</evidence>
<dbReference type="InterPro" id="IPR009072">
    <property type="entry name" value="Histone-fold"/>
</dbReference>
<accession>A0A6A3APJ4</accession>
<keyword evidence="7" id="KW-0479">Metal-binding</keyword>
<dbReference type="GO" id="GO:0046982">
    <property type="term" value="F:protein heterodimerization activity"/>
    <property type="evidence" value="ECO:0007669"/>
    <property type="project" value="InterPro"/>
</dbReference>